<sequence length="74" mass="7812">MLHLAAVQIRPYDLAEGDRSTDRPNCRLSPVHVPESAQRDYCSETGGGLALKASLSTTSNINIPVGCSADVITA</sequence>
<evidence type="ECO:0000313" key="2">
    <source>
        <dbReference type="Proteomes" id="UP000271889"/>
    </source>
</evidence>
<evidence type="ECO:0000313" key="1">
    <source>
        <dbReference type="EMBL" id="VDK85702.1"/>
    </source>
</evidence>
<organism evidence="1 2">
    <name type="scientific">Cylicostephanus goldi</name>
    <name type="common">Nematode worm</name>
    <dbReference type="NCBI Taxonomy" id="71465"/>
    <lineage>
        <taxon>Eukaryota</taxon>
        <taxon>Metazoa</taxon>
        <taxon>Ecdysozoa</taxon>
        <taxon>Nematoda</taxon>
        <taxon>Chromadorea</taxon>
        <taxon>Rhabditida</taxon>
        <taxon>Rhabditina</taxon>
        <taxon>Rhabditomorpha</taxon>
        <taxon>Strongyloidea</taxon>
        <taxon>Strongylidae</taxon>
        <taxon>Cylicostephanus</taxon>
    </lineage>
</organism>
<keyword evidence="2" id="KW-1185">Reference proteome</keyword>
<dbReference type="AlphaFoldDB" id="A0A3P6TC25"/>
<accession>A0A3P6TC25</accession>
<gene>
    <name evidence="1" type="ORF">CGOC_LOCUS8493</name>
</gene>
<dbReference type="Proteomes" id="UP000271889">
    <property type="component" value="Unassembled WGS sequence"/>
</dbReference>
<reference evidence="1 2" key="1">
    <citation type="submission" date="2018-11" db="EMBL/GenBank/DDBJ databases">
        <authorList>
            <consortium name="Pathogen Informatics"/>
        </authorList>
    </citation>
    <scope>NUCLEOTIDE SEQUENCE [LARGE SCALE GENOMIC DNA]</scope>
</reference>
<protein>
    <submittedName>
        <fullName evidence="1">Uncharacterized protein</fullName>
    </submittedName>
</protein>
<name>A0A3P6TC25_CYLGO</name>
<proteinExistence type="predicted"/>
<dbReference type="EMBL" id="UYRV01031291">
    <property type="protein sequence ID" value="VDK85702.1"/>
    <property type="molecule type" value="Genomic_DNA"/>
</dbReference>